<dbReference type="STRING" id="1838286.Verru16b_00640"/>
<organism evidence="2 3">
    <name type="scientific">Lacunisphaera limnophila</name>
    <dbReference type="NCBI Taxonomy" id="1838286"/>
    <lineage>
        <taxon>Bacteria</taxon>
        <taxon>Pseudomonadati</taxon>
        <taxon>Verrucomicrobiota</taxon>
        <taxon>Opitutia</taxon>
        <taxon>Opitutales</taxon>
        <taxon>Opitutaceae</taxon>
        <taxon>Lacunisphaera</taxon>
    </lineage>
</organism>
<accession>A0A1D8ARR5</accession>
<gene>
    <name evidence="2" type="ORF">Verru16b_00640</name>
</gene>
<evidence type="ECO:0000256" key="1">
    <source>
        <dbReference type="SAM" id="SignalP"/>
    </source>
</evidence>
<name>A0A1D8ARR5_9BACT</name>
<keyword evidence="1" id="KW-0732">Signal</keyword>
<reference evidence="2 3" key="1">
    <citation type="submission" date="2016-06" db="EMBL/GenBank/DDBJ databases">
        <title>Three novel species with peptidoglycan cell walls form the new genus Lacunisphaera gen. nov. in the family Opitutaceae of the verrucomicrobial subdivision 4.</title>
        <authorList>
            <person name="Rast P."/>
            <person name="Gloeckner I."/>
            <person name="Jogler M."/>
            <person name="Boedeker C."/>
            <person name="Jeske O."/>
            <person name="Wiegand S."/>
            <person name="Reinhardt R."/>
            <person name="Schumann P."/>
            <person name="Rohde M."/>
            <person name="Spring S."/>
            <person name="Gloeckner F.O."/>
            <person name="Jogler C."/>
        </authorList>
    </citation>
    <scope>NUCLEOTIDE SEQUENCE [LARGE SCALE GENOMIC DNA]</scope>
    <source>
        <strain evidence="2 3">IG16b</strain>
    </source>
</reference>
<dbReference type="KEGG" id="obg:Verru16b_00640"/>
<evidence type="ECO:0000313" key="3">
    <source>
        <dbReference type="Proteomes" id="UP000095228"/>
    </source>
</evidence>
<protein>
    <submittedName>
        <fullName evidence="2">Uncharacterized protein</fullName>
    </submittedName>
</protein>
<dbReference type="AlphaFoldDB" id="A0A1D8ARR5"/>
<dbReference type="Proteomes" id="UP000095228">
    <property type="component" value="Chromosome"/>
</dbReference>
<evidence type="ECO:0000313" key="2">
    <source>
        <dbReference type="EMBL" id="AOS43591.1"/>
    </source>
</evidence>
<proteinExistence type="predicted"/>
<dbReference type="EMBL" id="CP016094">
    <property type="protein sequence ID" value="AOS43591.1"/>
    <property type="molecule type" value="Genomic_DNA"/>
</dbReference>
<sequence length="189" mass="20376">MKKSGLSLCLLLLSATAFLRAEDAPLPPAGGGGTKMMVDLRAELPGLFSYSTWEGKYTVTASGHAILGGKGAQGNGGLGREIVPAMDLSGVVFVEVALGTLPGNEVPEITIALNDADGTQVSARVPVDQLVPGQPVWLRARREKFQLNGIEPGRDSQMDWTQVVRWHLQGDWTTQRPMQVIFVALRTRR</sequence>
<feature type="signal peptide" evidence="1">
    <location>
        <begin position="1"/>
        <end position="21"/>
    </location>
</feature>
<feature type="chain" id="PRO_5009105009" evidence="1">
    <location>
        <begin position="22"/>
        <end position="189"/>
    </location>
</feature>
<keyword evidence="3" id="KW-1185">Reference proteome</keyword>